<dbReference type="AlphaFoldDB" id="A0AA39ST97"/>
<evidence type="ECO:0000313" key="2">
    <source>
        <dbReference type="EMBL" id="KAK0596900.1"/>
    </source>
</evidence>
<organism evidence="2 3">
    <name type="scientific">Acer saccharum</name>
    <name type="common">Sugar maple</name>
    <dbReference type="NCBI Taxonomy" id="4024"/>
    <lineage>
        <taxon>Eukaryota</taxon>
        <taxon>Viridiplantae</taxon>
        <taxon>Streptophyta</taxon>
        <taxon>Embryophyta</taxon>
        <taxon>Tracheophyta</taxon>
        <taxon>Spermatophyta</taxon>
        <taxon>Magnoliopsida</taxon>
        <taxon>eudicotyledons</taxon>
        <taxon>Gunneridae</taxon>
        <taxon>Pentapetalae</taxon>
        <taxon>rosids</taxon>
        <taxon>malvids</taxon>
        <taxon>Sapindales</taxon>
        <taxon>Sapindaceae</taxon>
        <taxon>Hippocastanoideae</taxon>
        <taxon>Acereae</taxon>
        <taxon>Acer</taxon>
    </lineage>
</organism>
<dbReference type="GO" id="GO:0016462">
    <property type="term" value="F:pyrophosphatase activity"/>
    <property type="evidence" value="ECO:0007669"/>
    <property type="project" value="UniProtKB-ARBA"/>
</dbReference>
<dbReference type="SUPFAM" id="SSF55154">
    <property type="entry name" value="CYTH-like phosphatases"/>
    <property type="match status" value="1"/>
</dbReference>
<evidence type="ECO:0000313" key="3">
    <source>
        <dbReference type="Proteomes" id="UP001168877"/>
    </source>
</evidence>
<gene>
    <name evidence="2" type="ORF">LWI29_019984</name>
</gene>
<proteinExistence type="predicted"/>
<dbReference type="InterPro" id="IPR023577">
    <property type="entry name" value="CYTH_domain"/>
</dbReference>
<dbReference type="EMBL" id="JAUESC010000004">
    <property type="protein sequence ID" value="KAK0596900.1"/>
    <property type="molecule type" value="Genomic_DNA"/>
</dbReference>
<sequence>MEVEVKLRLKDSKAHQNVSNLLAPFHKQTLFQDNIFFDDNLSKLSSNSAVLRLRFYNLNSHCVLSLKAKPQISDGISRVEELEEPISVSVATNCVAQPSLLLKIESKIMKLVKDRYGVGENSDFMCLGGFKNVRAVYDWRGLKLELDETLYGFGASYEIECESLEPERDKKLIQELLDENGIQYHYSQLSKFSVFRSGKLPEY</sequence>
<dbReference type="Proteomes" id="UP001168877">
    <property type="component" value="Unassembled WGS sequence"/>
</dbReference>
<dbReference type="Pfam" id="PF01928">
    <property type="entry name" value="CYTH"/>
    <property type="match status" value="1"/>
</dbReference>
<reference evidence="2" key="2">
    <citation type="submission" date="2023-06" db="EMBL/GenBank/DDBJ databases">
        <authorList>
            <person name="Swenson N.G."/>
            <person name="Wegrzyn J.L."/>
            <person name="Mcevoy S.L."/>
        </authorList>
    </citation>
    <scope>NUCLEOTIDE SEQUENCE</scope>
    <source>
        <strain evidence="2">NS2018</strain>
        <tissue evidence="2">Leaf</tissue>
    </source>
</reference>
<dbReference type="Gene3D" id="2.40.320.10">
    <property type="entry name" value="Hypothetical Protein Pfu-838710-001"/>
    <property type="match status" value="1"/>
</dbReference>
<keyword evidence="3" id="KW-1185">Reference proteome</keyword>
<dbReference type="CDD" id="cd07374">
    <property type="entry name" value="CYTH-like_Pase"/>
    <property type="match status" value="1"/>
</dbReference>
<dbReference type="PROSITE" id="PS51707">
    <property type="entry name" value="CYTH"/>
    <property type="match status" value="1"/>
</dbReference>
<dbReference type="PANTHER" id="PTHR34948:SF9">
    <property type="entry name" value="CYTH DOMAIN-CONTAINING PROTEIN"/>
    <property type="match status" value="1"/>
</dbReference>
<dbReference type="PANTHER" id="PTHR34948">
    <property type="entry name" value="OS08G0299200 PROTEIN"/>
    <property type="match status" value="1"/>
</dbReference>
<dbReference type="InterPro" id="IPR033469">
    <property type="entry name" value="CYTH-like_dom_sf"/>
</dbReference>
<comment type="caution">
    <text evidence="2">The sequence shown here is derived from an EMBL/GenBank/DDBJ whole genome shotgun (WGS) entry which is preliminary data.</text>
</comment>
<name>A0AA39ST97_ACESA</name>
<protein>
    <recommendedName>
        <fullName evidence="1">CYTH domain-containing protein</fullName>
    </recommendedName>
</protein>
<reference evidence="2" key="1">
    <citation type="journal article" date="2022" name="Plant J.">
        <title>Strategies of tolerance reflected in two North American maple genomes.</title>
        <authorList>
            <person name="McEvoy S.L."/>
            <person name="Sezen U.U."/>
            <person name="Trouern-Trend A."/>
            <person name="McMahon S.M."/>
            <person name="Schaberg P.G."/>
            <person name="Yang J."/>
            <person name="Wegrzyn J.L."/>
            <person name="Swenson N.G."/>
        </authorList>
    </citation>
    <scope>NUCLEOTIDE SEQUENCE</scope>
    <source>
        <strain evidence="2">NS2018</strain>
    </source>
</reference>
<accession>A0AA39ST97</accession>
<evidence type="ECO:0000259" key="1">
    <source>
        <dbReference type="PROSITE" id="PS51707"/>
    </source>
</evidence>
<feature type="domain" description="CYTH" evidence="1">
    <location>
        <begin position="1"/>
        <end position="199"/>
    </location>
</feature>